<evidence type="ECO:0000313" key="2">
    <source>
        <dbReference type="EMBL" id="EGV28058.1"/>
    </source>
</evidence>
<feature type="transmembrane region" description="Helical" evidence="1">
    <location>
        <begin position="51"/>
        <end position="72"/>
    </location>
</feature>
<feature type="transmembrane region" description="Helical" evidence="1">
    <location>
        <begin position="20"/>
        <end position="39"/>
    </location>
</feature>
<dbReference type="eggNOG" id="ENOG5033JF0">
    <property type="taxonomic scope" value="Bacteria"/>
</dbReference>
<reference evidence="2 3" key="1">
    <citation type="submission" date="2011-06" db="EMBL/GenBank/DDBJ databases">
        <title>The draft genome of Thiorhodococcus drewsii AZ1.</title>
        <authorList>
            <consortium name="US DOE Joint Genome Institute (JGI-PGF)"/>
            <person name="Lucas S."/>
            <person name="Han J."/>
            <person name="Lapidus A."/>
            <person name="Cheng J.-F."/>
            <person name="Goodwin L."/>
            <person name="Pitluck S."/>
            <person name="Peters L."/>
            <person name="Land M.L."/>
            <person name="Hauser L."/>
            <person name="Vogl K."/>
            <person name="Liu Z."/>
            <person name="Imhoff J."/>
            <person name="Thiel V."/>
            <person name="Frigaard N.-U."/>
            <person name="Bryant D.A."/>
            <person name="Woyke T.J."/>
        </authorList>
    </citation>
    <scope>NUCLEOTIDE SEQUENCE [LARGE SCALE GENOMIC DNA]</scope>
    <source>
        <strain evidence="2 3">AZ1</strain>
    </source>
</reference>
<name>G2E791_9GAMM</name>
<keyword evidence="1" id="KW-0812">Transmembrane</keyword>
<evidence type="ECO:0000256" key="1">
    <source>
        <dbReference type="SAM" id="Phobius"/>
    </source>
</evidence>
<sequence>MRKCKLHAWLIRLQHWLAEAKLICDALFVSFCLLLPVFVFHNNPSILCSGYLFQLFGIVVAIKSLLSVRGYFNQRPIHEILWAWIKRFPKWNNHICTEAPSLPLPIGLGKPSFYQWYELDPKKTIEERVEILAKNLDLIRDLQKKQDSLVSRLEINYENNKQETLNQFRQVKSDVYADFQDLHTSDLFASVIGLVWVAIGITMSTFSHQISKIFN</sequence>
<gene>
    <name evidence="2" type="ORF">ThidrDRAFT_4154</name>
</gene>
<accession>G2E791</accession>
<dbReference type="AlphaFoldDB" id="G2E791"/>
<evidence type="ECO:0000313" key="3">
    <source>
        <dbReference type="Proteomes" id="UP000004200"/>
    </source>
</evidence>
<keyword evidence="3" id="KW-1185">Reference proteome</keyword>
<proteinExistence type="predicted"/>
<dbReference type="OrthoDB" id="197262at2"/>
<dbReference type="RefSeq" id="WP_007042867.1">
    <property type="nucleotide sequence ID" value="NZ_AFWT01000048.1"/>
</dbReference>
<dbReference type="EMBL" id="AFWT01000048">
    <property type="protein sequence ID" value="EGV28058.1"/>
    <property type="molecule type" value="Genomic_DNA"/>
</dbReference>
<protein>
    <submittedName>
        <fullName evidence="2">Uncharacterized protein</fullName>
    </submittedName>
</protein>
<organism evidence="2 3">
    <name type="scientific">Thiorhodococcus drewsii AZ1</name>
    <dbReference type="NCBI Taxonomy" id="765913"/>
    <lineage>
        <taxon>Bacteria</taxon>
        <taxon>Pseudomonadati</taxon>
        <taxon>Pseudomonadota</taxon>
        <taxon>Gammaproteobacteria</taxon>
        <taxon>Chromatiales</taxon>
        <taxon>Chromatiaceae</taxon>
        <taxon>Thiorhodococcus</taxon>
    </lineage>
</organism>
<keyword evidence="1" id="KW-1133">Transmembrane helix</keyword>
<feature type="transmembrane region" description="Helical" evidence="1">
    <location>
        <begin position="187"/>
        <end position="206"/>
    </location>
</feature>
<dbReference type="Proteomes" id="UP000004200">
    <property type="component" value="Unassembled WGS sequence"/>
</dbReference>
<comment type="caution">
    <text evidence="2">The sequence shown here is derived from an EMBL/GenBank/DDBJ whole genome shotgun (WGS) entry which is preliminary data.</text>
</comment>
<keyword evidence="1" id="KW-0472">Membrane</keyword>